<evidence type="ECO:0000313" key="1">
    <source>
        <dbReference type="EMBL" id="VFU13216.1"/>
    </source>
</evidence>
<dbReference type="AlphaFoldDB" id="A0A485LZL3"/>
<gene>
    <name evidence="1" type="primary">MmcI</name>
    <name evidence="1" type="ORF">SCFA_2080005</name>
</gene>
<name>A0A485LZL3_9ZZZZ</name>
<sequence>MSETSSKIKPEVVAAISVALALYGYSSDKGYQATRISKSQNLWKKAGIIEIMLGREMNRDFI</sequence>
<protein>
    <submittedName>
        <fullName evidence="1">Putative methylmalonyl-CoA decarboxylase, epsilon subunit</fullName>
    </submittedName>
</protein>
<proteinExistence type="predicted"/>
<dbReference type="EMBL" id="CAADRN010000122">
    <property type="protein sequence ID" value="VFU13216.1"/>
    <property type="molecule type" value="Genomic_DNA"/>
</dbReference>
<reference evidence="1" key="1">
    <citation type="submission" date="2019-03" db="EMBL/GenBank/DDBJ databases">
        <authorList>
            <person name="Hao L."/>
        </authorList>
    </citation>
    <scope>NUCLEOTIDE SEQUENCE</scope>
</reference>
<organism evidence="1">
    <name type="scientific">anaerobic digester metagenome</name>
    <dbReference type="NCBI Taxonomy" id="1263854"/>
    <lineage>
        <taxon>unclassified sequences</taxon>
        <taxon>metagenomes</taxon>
        <taxon>ecological metagenomes</taxon>
    </lineage>
</organism>
<accession>A0A485LZL3</accession>